<evidence type="ECO:0000259" key="7">
    <source>
        <dbReference type="PROSITE" id="PS50106"/>
    </source>
</evidence>
<keyword evidence="6" id="KW-1133">Transmembrane helix</keyword>
<dbReference type="AlphaFoldDB" id="A0A8E6B7T9"/>
<sequence length="385" mass="41068">MNRLSNHSGNNNGPWAFVALLAIIGLVVVGLWMGGFAHRPNDLGENVKADPRPVTPKGEPDNEEKARIQFFKNAKDCVANVDIFAIQRNVFDSSLIERPYGTGSGIVWDKEGHIVTNLHVIRDALINHLNVRVTLGGTGYQAKLVGLDEDSDLAVLKIDADSDKLKAVPVGTSHDLEVGQTVYAIGNPFGQSLTLTQGIVSALDREIQSQNNRTIHGAIQTDAALNPGNSGGPLFDKDGRLIGVNTAIKTPSGGSVGIGFAIPVDTVNQIVPALISGGRVARASLGIVPVREDITRKVGFEKGVMVQEVRPNSSADKAGILGIRRSEGNDLLFGDIIVGFNGKEIADYAALDTYVRACRVNQSVKVKIIRDGSKEMTLDVVLVGE</sequence>
<dbReference type="InterPro" id="IPR051201">
    <property type="entry name" value="Chloro_Bact_Ser_Proteases"/>
</dbReference>
<dbReference type="Gene3D" id="2.40.10.10">
    <property type="entry name" value="Trypsin-like serine proteases"/>
    <property type="match status" value="2"/>
</dbReference>
<organism evidence="8 9">
    <name type="scientific">Telmatocola sphagniphila</name>
    <dbReference type="NCBI Taxonomy" id="1123043"/>
    <lineage>
        <taxon>Bacteria</taxon>
        <taxon>Pseudomonadati</taxon>
        <taxon>Planctomycetota</taxon>
        <taxon>Planctomycetia</taxon>
        <taxon>Gemmatales</taxon>
        <taxon>Gemmataceae</taxon>
    </lineage>
</organism>
<dbReference type="Pfam" id="PF13180">
    <property type="entry name" value="PDZ_2"/>
    <property type="match status" value="1"/>
</dbReference>
<dbReference type="PANTHER" id="PTHR43343">
    <property type="entry name" value="PEPTIDASE S12"/>
    <property type="match status" value="1"/>
</dbReference>
<feature type="transmembrane region" description="Helical" evidence="6">
    <location>
        <begin position="15"/>
        <end position="33"/>
    </location>
</feature>
<dbReference type="EMBL" id="CP074694">
    <property type="protein sequence ID" value="QVL32000.1"/>
    <property type="molecule type" value="Genomic_DNA"/>
</dbReference>
<comment type="similarity">
    <text evidence="1">Belongs to the peptidase S1C family.</text>
</comment>
<dbReference type="PROSITE" id="PS50106">
    <property type="entry name" value="PDZ"/>
    <property type="match status" value="1"/>
</dbReference>
<keyword evidence="9" id="KW-1185">Reference proteome</keyword>
<evidence type="ECO:0000256" key="4">
    <source>
        <dbReference type="ARBA" id="ARBA00022825"/>
    </source>
</evidence>
<dbReference type="SUPFAM" id="SSF50156">
    <property type="entry name" value="PDZ domain-like"/>
    <property type="match status" value="1"/>
</dbReference>
<dbReference type="Proteomes" id="UP000676194">
    <property type="component" value="Chromosome"/>
</dbReference>
<evidence type="ECO:0000256" key="3">
    <source>
        <dbReference type="ARBA" id="ARBA00022801"/>
    </source>
</evidence>
<proteinExistence type="inferred from homology"/>
<dbReference type="InterPro" id="IPR001478">
    <property type="entry name" value="PDZ"/>
</dbReference>
<dbReference type="FunFam" id="2.40.10.10:FF:000001">
    <property type="entry name" value="Periplasmic serine protease DegS"/>
    <property type="match status" value="1"/>
</dbReference>
<dbReference type="PANTHER" id="PTHR43343:SF3">
    <property type="entry name" value="PROTEASE DO-LIKE 8, CHLOROPLASTIC"/>
    <property type="match status" value="1"/>
</dbReference>
<dbReference type="KEGG" id="tsph:KIH39_24720"/>
<dbReference type="GO" id="GO:0006508">
    <property type="term" value="P:proteolysis"/>
    <property type="evidence" value="ECO:0007669"/>
    <property type="project" value="UniProtKB-KW"/>
</dbReference>
<dbReference type="InterPro" id="IPR001940">
    <property type="entry name" value="Peptidase_S1C"/>
</dbReference>
<keyword evidence="4" id="KW-0720">Serine protease</keyword>
<dbReference type="GO" id="GO:0004252">
    <property type="term" value="F:serine-type endopeptidase activity"/>
    <property type="evidence" value="ECO:0007669"/>
    <property type="project" value="InterPro"/>
</dbReference>
<name>A0A8E6B7T9_9BACT</name>
<dbReference type="InterPro" id="IPR009003">
    <property type="entry name" value="Peptidase_S1_PA"/>
</dbReference>
<dbReference type="SMART" id="SM00228">
    <property type="entry name" value="PDZ"/>
    <property type="match status" value="1"/>
</dbReference>
<keyword evidence="6" id="KW-0812">Transmembrane</keyword>
<feature type="domain" description="PDZ" evidence="7">
    <location>
        <begin position="274"/>
        <end position="372"/>
    </location>
</feature>
<gene>
    <name evidence="8" type="ORF">KIH39_24720</name>
</gene>
<evidence type="ECO:0000313" key="8">
    <source>
        <dbReference type="EMBL" id="QVL32000.1"/>
    </source>
</evidence>
<evidence type="ECO:0000313" key="9">
    <source>
        <dbReference type="Proteomes" id="UP000676194"/>
    </source>
</evidence>
<accession>A0A8E6B7T9</accession>
<keyword evidence="6" id="KW-0472">Membrane</keyword>
<dbReference type="PRINTS" id="PR00834">
    <property type="entry name" value="PROTEASES2C"/>
</dbReference>
<dbReference type="RefSeq" id="WP_213496545.1">
    <property type="nucleotide sequence ID" value="NZ_CP074694.1"/>
</dbReference>
<evidence type="ECO:0000256" key="1">
    <source>
        <dbReference type="ARBA" id="ARBA00010541"/>
    </source>
</evidence>
<feature type="region of interest" description="Disordered" evidence="5">
    <location>
        <begin position="43"/>
        <end position="63"/>
    </location>
</feature>
<reference evidence="8" key="1">
    <citation type="submission" date="2021-05" db="EMBL/GenBank/DDBJ databases">
        <title>Complete genome sequence of the cellulolytic planctomycete Telmatocola sphagniphila SP2T and characterization of the first cellulase from planctomycetes.</title>
        <authorList>
            <person name="Rakitin A.L."/>
            <person name="Beletsky A.V."/>
            <person name="Naumoff D.G."/>
            <person name="Kulichevskaya I.S."/>
            <person name="Mardanov A.V."/>
            <person name="Ravin N.V."/>
            <person name="Dedysh S.N."/>
        </authorList>
    </citation>
    <scope>NUCLEOTIDE SEQUENCE</scope>
    <source>
        <strain evidence="8">SP2T</strain>
    </source>
</reference>
<dbReference type="Gene3D" id="2.30.42.10">
    <property type="match status" value="1"/>
</dbReference>
<protein>
    <submittedName>
        <fullName evidence="8">Trypsin-like peptidase domain-containing protein</fullName>
    </submittedName>
</protein>
<dbReference type="InterPro" id="IPR036034">
    <property type="entry name" value="PDZ_sf"/>
</dbReference>
<dbReference type="SUPFAM" id="SSF50494">
    <property type="entry name" value="Trypsin-like serine proteases"/>
    <property type="match status" value="1"/>
</dbReference>
<evidence type="ECO:0000256" key="2">
    <source>
        <dbReference type="ARBA" id="ARBA00022670"/>
    </source>
</evidence>
<keyword evidence="2" id="KW-0645">Protease</keyword>
<evidence type="ECO:0000256" key="6">
    <source>
        <dbReference type="SAM" id="Phobius"/>
    </source>
</evidence>
<dbReference type="InterPro" id="IPR043504">
    <property type="entry name" value="Peptidase_S1_PA_chymotrypsin"/>
</dbReference>
<dbReference type="Pfam" id="PF13365">
    <property type="entry name" value="Trypsin_2"/>
    <property type="match status" value="1"/>
</dbReference>
<keyword evidence="3" id="KW-0378">Hydrolase</keyword>
<evidence type="ECO:0000256" key="5">
    <source>
        <dbReference type="SAM" id="MobiDB-lite"/>
    </source>
</evidence>